<evidence type="ECO:0000256" key="8">
    <source>
        <dbReference type="SAM" id="MobiDB-lite"/>
    </source>
</evidence>
<evidence type="ECO:0000256" key="5">
    <source>
        <dbReference type="ARBA" id="ARBA00022884"/>
    </source>
</evidence>
<dbReference type="EC" id="3.1.26.5" evidence="6 7"/>
<dbReference type="NCBIfam" id="TIGR00188">
    <property type="entry name" value="rnpA"/>
    <property type="match status" value="1"/>
</dbReference>
<dbReference type="GO" id="GO:0030677">
    <property type="term" value="C:ribonuclease P complex"/>
    <property type="evidence" value="ECO:0007669"/>
    <property type="project" value="TreeGrafter"/>
</dbReference>
<dbReference type="GO" id="GO:0004526">
    <property type="term" value="F:ribonuclease P activity"/>
    <property type="evidence" value="ECO:0007669"/>
    <property type="project" value="UniProtKB-UniRule"/>
</dbReference>
<evidence type="ECO:0000256" key="2">
    <source>
        <dbReference type="ARBA" id="ARBA00022722"/>
    </source>
</evidence>
<keyword evidence="5 6" id="KW-0694">RNA-binding</keyword>
<dbReference type="SUPFAM" id="SSF54211">
    <property type="entry name" value="Ribosomal protein S5 domain 2-like"/>
    <property type="match status" value="1"/>
</dbReference>
<comment type="similarity">
    <text evidence="6">Belongs to the RnpA family.</text>
</comment>
<dbReference type="Proteomes" id="UP000070505">
    <property type="component" value="Unassembled WGS sequence"/>
</dbReference>
<feature type="compositionally biased region" description="Polar residues" evidence="8">
    <location>
        <begin position="230"/>
        <end position="240"/>
    </location>
</feature>
<dbReference type="PATRIC" id="fig|2702.101.peg.768"/>
<dbReference type="AlphaFoldDB" id="A0A135Z5I8"/>
<dbReference type="GO" id="GO:0000049">
    <property type="term" value="F:tRNA binding"/>
    <property type="evidence" value="ECO:0007669"/>
    <property type="project" value="UniProtKB-UniRule"/>
</dbReference>
<dbReference type="GO" id="GO:0042781">
    <property type="term" value="F:3'-tRNA processing endoribonuclease activity"/>
    <property type="evidence" value="ECO:0007669"/>
    <property type="project" value="TreeGrafter"/>
</dbReference>
<evidence type="ECO:0000256" key="3">
    <source>
        <dbReference type="ARBA" id="ARBA00022759"/>
    </source>
</evidence>
<dbReference type="EMBL" id="LSRC01000035">
    <property type="protein sequence ID" value="KXI16869.1"/>
    <property type="molecule type" value="Genomic_DNA"/>
</dbReference>
<dbReference type="PANTHER" id="PTHR33992">
    <property type="entry name" value="RIBONUCLEASE P PROTEIN COMPONENT"/>
    <property type="match status" value="1"/>
</dbReference>
<dbReference type="InterPro" id="IPR000100">
    <property type="entry name" value="RNase_P"/>
</dbReference>
<sequence length="240" mass="27408">MERLKSHRDFVAVLKKRRKVSSRDIVAHYLMRDDTTVCSALNQVNDFTNNETTGFDSSPAEFFDTLKQPEKSYNSNDSAKNYSFGVKHAEKEKCKRLGLAVSKSVGKAVVRNLVKRRFRVLASKYESLLPCYCDVVLRAKPSAANATFASLNQQVEKLFINITNNAKIHEQKSNTSFNREIVDQSNEHKSDESSESLYEDFKKDSYEDFINDSKKCSYDFSQDSREVDSRTSNSSETESI</sequence>
<keyword evidence="3 6" id="KW-0255">Endonuclease</keyword>
<feature type="region of interest" description="Disordered" evidence="8">
    <location>
        <begin position="220"/>
        <end position="240"/>
    </location>
</feature>
<dbReference type="InterPro" id="IPR014721">
    <property type="entry name" value="Ribsml_uS5_D2-typ_fold_subgr"/>
</dbReference>
<keyword evidence="2 6" id="KW-0540">Nuclease</keyword>
<protein>
    <recommendedName>
        <fullName evidence="6 7">Ribonuclease P protein component</fullName>
        <shortName evidence="6">RNase P protein</shortName>
        <shortName evidence="6">RNaseP protein</shortName>
        <ecNumber evidence="6 7">3.1.26.5</ecNumber>
    </recommendedName>
    <alternativeName>
        <fullName evidence="6">Protein C5</fullName>
    </alternativeName>
</protein>
<keyword evidence="4 6" id="KW-0378">Hydrolase</keyword>
<evidence type="ECO:0000313" key="9">
    <source>
        <dbReference type="EMBL" id="KXI16869.1"/>
    </source>
</evidence>
<comment type="subunit">
    <text evidence="6">Consists of a catalytic RNA component (M1 or rnpB) and a protein subunit.</text>
</comment>
<gene>
    <name evidence="6" type="primary">rnpA</name>
    <name evidence="9" type="ORF">HMPREF3230_00788</name>
</gene>
<accession>A0A135Z5I8</accession>
<dbReference type="PANTHER" id="PTHR33992:SF1">
    <property type="entry name" value="RIBONUCLEASE P PROTEIN COMPONENT"/>
    <property type="match status" value="1"/>
</dbReference>
<comment type="catalytic activity">
    <reaction evidence="6">
        <text>Endonucleolytic cleavage of RNA, removing 5'-extranucleotides from tRNA precursor.</text>
        <dbReference type="EC" id="3.1.26.5"/>
    </reaction>
</comment>
<evidence type="ECO:0000256" key="4">
    <source>
        <dbReference type="ARBA" id="ARBA00022801"/>
    </source>
</evidence>
<name>A0A135Z5I8_GARVA</name>
<dbReference type="InterPro" id="IPR020568">
    <property type="entry name" value="Ribosomal_Su5_D2-typ_SF"/>
</dbReference>
<comment type="caution">
    <text evidence="9">The sequence shown here is derived from an EMBL/GenBank/DDBJ whole genome shotgun (WGS) entry which is preliminary data.</text>
</comment>
<evidence type="ECO:0000256" key="1">
    <source>
        <dbReference type="ARBA" id="ARBA00022694"/>
    </source>
</evidence>
<reference evidence="9 10" key="1">
    <citation type="submission" date="2016-02" db="EMBL/GenBank/DDBJ databases">
        <authorList>
            <person name="Wen L."/>
            <person name="He K."/>
            <person name="Yang H."/>
        </authorList>
    </citation>
    <scope>NUCLEOTIDE SEQUENCE [LARGE SCALE GENOMIC DNA]</scope>
    <source>
        <strain evidence="9 10">CMW7778B</strain>
    </source>
</reference>
<comment type="function">
    <text evidence="6">RNaseP catalyzes the removal of the 5'-leader sequence from pre-tRNA to produce the mature 5'-terminus. It can also cleave other RNA substrates such as 4.5S RNA. The protein component plays an auxiliary but essential role in vivo by binding to the 5'-leader sequence and broadening the substrate specificity of the ribozyme.</text>
</comment>
<proteinExistence type="inferred from homology"/>
<evidence type="ECO:0000256" key="7">
    <source>
        <dbReference type="NCBIfam" id="TIGR00188"/>
    </source>
</evidence>
<dbReference type="HAMAP" id="MF_00227">
    <property type="entry name" value="RNase_P"/>
    <property type="match status" value="1"/>
</dbReference>
<keyword evidence="1 6" id="KW-0819">tRNA processing</keyword>
<dbReference type="RefSeq" id="WP_082266273.1">
    <property type="nucleotide sequence ID" value="NZ_KQ961867.1"/>
</dbReference>
<feature type="compositionally biased region" description="Basic and acidic residues" evidence="8">
    <location>
        <begin position="220"/>
        <end position="229"/>
    </location>
</feature>
<dbReference type="Gene3D" id="3.30.230.10">
    <property type="match status" value="1"/>
</dbReference>
<dbReference type="GO" id="GO:0001682">
    <property type="term" value="P:tRNA 5'-leader removal"/>
    <property type="evidence" value="ECO:0007669"/>
    <property type="project" value="UniProtKB-UniRule"/>
</dbReference>
<evidence type="ECO:0000313" key="10">
    <source>
        <dbReference type="Proteomes" id="UP000070505"/>
    </source>
</evidence>
<evidence type="ECO:0000256" key="6">
    <source>
        <dbReference type="HAMAP-Rule" id="MF_00227"/>
    </source>
</evidence>
<organism evidence="9 10">
    <name type="scientific">Gardnerella vaginalis</name>
    <dbReference type="NCBI Taxonomy" id="2702"/>
    <lineage>
        <taxon>Bacteria</taxon>
        <taxon>Bacillati</taxon>
        <taxon>Actinomycetota</taxon>
        <taxon>Actinomycetes</taxon>
        <taxon>Bifidobacteriales</taxon>
        <taxon>Bifidobacteriaceae</taxon>
        <taxon>Gardnerella</taxon>
    </lineage>
</organism>
<dbReference type="Pfam" id="PF00825">
    <property type="entry name" value="Ribonuclease_P"/>
    <property type="match status" value="1"/>
</dbReference>